<evidence type="ECO:0000313" key="1">
    <source>
        <dbReference type="EMBL" id="EFV00843.1"/>
    </source>
</evidence>
<accession>E6MJ23</accession>
<dbReference type="Proteomes" id="UP000004754">
    <property type="component" value="Unassembled WGS sequence"/>
</dbReference>
<name>E6MJ23_9FIRM</name>
<organism evidence="1 2">
    <name type="scientific">Pseudoramibacter alactolyticus ATCC 23263</name>
    <dbReference type="NCBI Taxonomy" id="887929"/>
    <lineage>
        <taxon>Bacteria</taxon>
        <taxon>Bacillati</taxon>
        <taxon>Bacillota</taxon>
        <taxon>Clostridia</taxon>
        <taxon>Eubacteriales</taxon>
        <taxon>Eubacteriaceae</taxon>
        <taxon>Pseudoramibacter</taxon>
    </lineage>
</organism>
<reference evidence="1 2" key="1">
    <citation type="submission" date="2010-12" db="EMBL/GenBank/DDBJ databases">
        <authorList>
            <person name="Muzny D."/>
            <person name="Qin X."/>
            <person name="Deng J."/>
            <person name="Jiang H."/>
            <person name="Liu Y."/>
            <person name="Qu J."/>
            <person name="Song X.-Z."/>
            <person name="Zhang L."/>
            <person name="Thornton R."/>
            <person name="Coyle M."/>
            <person name="Francisco L."/>
            <person name="Jackson L."/>
            <person name="Javaid M."/>
            <person name="Korchina V."/>
            <person name="Kovar C."/>
            <person name="Mata R."/>
            <person name="Mathew T."/>
            <person name="Ngo R."/>
            <person name="Nguyen L."/>
            <person name="Nguyen N."/>
            <person name="Okwuonu G."/>
            <person name="Ongeri F."/>
            <person name="Pham C."/>
            <person name="Simmons D."/>
            <person name="Wilczek-Boney K."/>
            <person name="Hale W."/>
            <person name="Jakkamsetti A."/>
            <person name="Pham P."/>
            <person name="Ruth R."/>
            <person name="San Lucas F."/>
            <person name="Warren J."/>
            <person name="Zhang J."/>
            <person name="Zhao Z."/>
            <person name="Zhou C."/>
            <person name="Zhu D."/>
            <person name="Lee S."/>
            <person name="Bess C."/>
            <person name="Blankenburg K."/>
            <person name="Forbes L."/>
            <person name="Fu Q."/>
            <person name="Gubbala S."/>
            <person name="Hirani K."/>
            <person name="Jayaseelan J.C."/>
            <person name="Lara F."/>
            <person name="Munidasa M."/>
            <person name="Palculict T."/>
            <person name="Patil S."/>
            <person name="Pu L.-L."/>
            <person name="Saada N."/>
            <person name="Tang L."/>
            <person name="Weissenberger G."/>
            <person name="Zhu Y."/>
            <person name="Hemphill L."/>
            <person name="Shang Y."/>
            <person name="Youmans B."/>
            <person name="Ayvaz T."/>
            <person name="Ross M."/>
            <person name="Santibanez J."/>
            <person name="Aqrawi P."/>
            <person name="Gross S."/>
            <person name="Joshi V."/>
            <person name="Fowler G."/>
            <person name="Nazareth L."/>
            <person name="Reid J."/>
            <person name="Worley K."/>
            <person name="Petrosino J."/>
            <person name="Highlander S."/>
            <person name="Gibbs R."/>
        </authorList>
    </citation>
    <scope>NUCLEOTIDE SEQUENCE [LARGE SCALE GENOMIC DNA]</scope>
    <source>
        <strain evidence="1 2">ATCC 23263</strain>
    </source>
</reference>
<dbReference type="HOGENOM" id="CLU_3256481_0_0_9"/>
<dbReference type="STRING" id="887929.HMP0721_2008"/>
<keyword evidence="2" id="KW-1185">Reference proteome</keyword>
<sequence length="42" mass="5310">MTAKRSFFSRSFEPIYFNLKKAHRPLIFFKFLFNRSFFWDKL</sequence>
<gene>
    <name evidence="1" type="ORF">HMP0721_2008</name>
</gene>
<dbReference type="EMBL" id="AEQN01000026">
    <property type="protein sequence ID" value="EFV00843.1"/>
    <property type="molecule type" value="Genomic_DNA"/>
</dbReference>
<evidence type="ECO:0000313" key="2">
    <source>
        <dbReference type="Proteomes" id="UP000004754"/>
    </source>
</evidence>
<comment type="caution">
    <text evidence="1">The sequence shown here is derived from an EMBL/GenBank/DDBJ whole genome shotgun (WGS) entry which is preliminary data.</text>
</comment>
<proteinExistence type="predicted"/>
<protein>
    <submittedName>
        <fullName evidence="1">Uncharacterized protein</fullName>
    </submittedName>
</protein>
<dbReference type="AlphaFoldDB" id="E6MJ23"/>